<dbReference type="AlphaFoldDB" id="A0AAE1MMV4"/>
<evidence type="ECO:0000259" key="1">
    <source>
        <dbReference type="PROSITE" id="PS50053"/>
    </source>
</evidence>
<reference evidence="2" key="1">
    <citation type="submission" date="2023-10" db="EMBL/GenBank/DDBJ databases">
        <title>Chromosome-level genome of the transformable northern wattle, Acacia crassicarpa.</title>
        <authorList>
            <person name="Massaro I."/>
            <person name="Sinha N.R."/>
            <person name="Poethig S."/>
            <person name="Leichty A.R."/>
        </authorList>
    </citation>
    <scope>NUCLEOTIDE SEQUENCE</scope>
    <source>
        <strain evidence="2">Acra3RX</strain>
        <tissue evidence="2">Leaf</tissue>
    </source>
</reference>
<name>A0AAE1MMV4_9FABA</name>
<dbReference type="EMBL" id="JAWXYG010000006">
    <property type="protein sequence ID" value="KAK4270235.1"/>
    <property type="molecule type" value="Genomic_DNA"/>
</dbReference>
<dbReference type="PROSITE" id="PS50053">
    <property type="entry name" value="UBIQUITIN_2"/>
    <property type="match status" value="1"/>
</dbReference>
<dbReference type="InterPro" id="IPR000626">
    <property type="entry name" value="Ubiquitin-like_dom"/>
</dbReference>
<comment type="caution">
    <text evidence="2">The sequence shown here is derived from an EMBL/GenBank/DDBJ whole genome shotgun (WGS) entry which is preliminary data.</text>
</comment>
<proteinExistence type="predicted"/>
<gene>
    <name evidence="2" type="ORF">QN277_023296</name>
</gene>
<dbReference type="SUPFAM" id="SSF54236">
    <property type="entry name" value="Ubiquitin-like"/>
    <property type="match status" value="1"/>
</dbReference>
<protein>
    <recommendedName>
        <fullName evidence="1">Ubiquitin-like domain-containing protein</fullName>
    </recommendedName>
</protein>
<sequence length="123" mass="13943">MPMPIIVISLRFRVKTKEYALFRGDAVFVTEMNVVCLSGPVTGEEHVTVNLRRLTGQEMNYMIGKSVKFGFLIQDYSDRSGIPKRQLRFIVHGKQVLENQGDQTAEELGLINGDLIHIVLRLP</sequence>
<feature type="domain" description="Ubiquitin-like" evidence="1">
    <location>
        <begin position="47"/>
        <end position="123"/>
    </location>
</feature>
<keyword evidence="3" id="KW-1185">Reference proteome</keyword>
<evidence type="ECO:0000313" key="2">
    <source>
        <dbReference type="EMBL" id="KAK4270235.1"/>
    </source>
</evidence>
<accession>A0AAE1MMV4</accession>
<evidence type="ECO:0000313" key="3">
    <source>
        <dbReference type="Proteomes" id="UP001293593"/>
    </source>
</evidence>
<dbReference type="Proteomes" id="UP001293593">
    <property type="component" value="Unassembled WGS sequence"/>
</dbReference>
<dbReference type="Pfam" id="PF11976">
    <property type="entry name" value="Rad60-SLD"/>
    <property type="match status" value="1"/>
</dbReference>
<dbReference type="InterPro" id="IPR029071">
    <property type="entry name" value="Ubiquitin-like_domsf"/>
</dbReference>
<dbReference type="Gene3D" id="3.10.20.90">
    <property type="entry name" value="Phosphatidylinositol 3-kinase Catalytic Subunit, Chain A, domain 1"/>
    <property type="match status" value="1"/>
</dbReference>
<dbReference type="InterPro" id="IPR022617">
    <property type="entry name" value="Rad60/SUMO-like_dom"/>
</dbReference>
<organism evidence="2 3">
    <name type="scientific">Acacia crassicarpa</name>
    <name type="common">northern wattle</name>
    <dbReference type="NCBI Taxonomy" id="499986"/>
    <lineage>
        <taxon>Eukaryota</taxon>
        <taxon>Viridiplantae</taxon>
        <taxon>Streptophyta</taxon>
        <taxon>Embryophyta</taxon>
        <taxon>Tracheophyta</taxon>
        <taxon>Spermatophyta</taxon>
        <taxon>Magnoliopsida</taxon>
        <taxon>eudicotyledons</taxon>
        <taxon>Gunneridae</taxon>
        <taxon>Pentapetalae</taxon>
        <taxon>rosids</taxon>
        <taxon>fabids</taxon>
        <taxon>Fabales</taxon>
        <taxon>Fabaceae</taxon>
        <taxon>Caesalpinioideae</taxon>
        <taxon>mimosoid clade</taxon>
        <taxon>Acacieae</taxon>
        <taxon>Acacia</taxon>
    </lineage>
</organism>